<proteinExistence type="predicted"/>
<sequence length="223" mass="25297">MKRFFLFILPVLLVITACKAPEEIVLPDKNLNVADRTIVYKKEPYTGKLVLPKSPRGNEGYMYVKDGHLEGNAEIKNEKDGFLLKYNINAGKFQGELLYKSGDGQLTLNVDKGVILSMQMSNDKEKTEYNFTFTDGLANGVFRHENKKNTAEIVFTDGMAKIENDGNIDVEAKFSINQNTWMITMESFVDGKSYSKTEKFLGINLETIEDIVFSSIEDYKTQK</sequence>
<gene>
    <name evidence="2" type="ordered locus">Sterm_3945</name>
</gene>
<dbReference type="PROSITE" id="PS51257">
    <property type="entry name" value="PROKAR_LIPOPROTEIN"/>
    <property type="match status" value="1"/>
</dbReference>
<feature type="chain" id="PRO_5003019673" description="Lipoprotein" evidence="1">
    <location>
        <begin position="21"/>
        <end position="223"/>
    </location>
</feature>
<evidence type="ECO:0000256" key="1">
    <source>
        <dbReference type="SAM" id="SignalP"/>
    </source>
</evidence>
<dbReference type="EMBL" id="CP001739">
    <property type="protein sequence ID" value="ACZ10778.1"/>
    <property type="molecule type" value="Genomic_DNA"/>
</dbReference>
<evidence type="ECO:0000313" key="2">
    <source>
        <dbReference type="EMBL" id="ACZ10778.1"/>
    </source>
</evidence>
<protein>
    <recommendedName>
        <fullName evidence="4">Lipoprotein</fullName>
    </recommendedName>
</protein>
<name>D1AGQ8_SEBTE</name>
<reference evidence="2 3" key="2">
    <citation type="journal article" date="2010" name="Stand. Genomic Sci.">
        <title>Complete genome sequence of Sebaldella termitidis type strain (NCTC 11300).</title>
        <authorList>
            <person name="Harmon-Smith M."/>
            <person name="Celia L."/>
            <person name="Chertkov O."/>
            <person name="Lapidus A."/>
            <person name="Copeland A."/>
            <person name="Glavina Del Rio T."/>
            <person name="Nolan M."/>
            <person name="Lucas S."/>
            <person name="Tice H."/>
            <person name="Cheng J.F."/>
            <person name="Han C."/>
            <person name="Detter J.C."/>
            <person name="Bruce D."/>
            <person name="Goodwin L."/>
            <person name="Pitluck S."/>
            <person name="Pati A."/>
            <person name="Liolios K."/>
            <person name="Ivanova N."/>
            <person name="Mavromatis K."/>
            <person name="Mikhailova N."/>
            <person name="Chen A."/>
            <person name="Palaniappan K."/>
            <person name="Land M."/>
            <person name="Hauser L."/>
            <person name="Chang Y.J."/>
            <person name="Jeffries C.D."/>
            <person name="Brettin T."/>
            <person name="Goker M."/>
            <person name="Beck B."/>
            <person name="Bristow J."/>
            <person name="Eisen J.A."/>
            <person name="Markowitz V."/>
            <person name="Hugenholtz P."/>
            <person name="Kyrpides N.C."/>
            <person name="Klenk H.P."/>
            <person name="Chen F."/>
        </authorList>
    </citation>
    <scope>NUCLEOTIDE SEQUENCE [LARGE SCALE GENOMIC DNA]</scope>
    <source>
        <strain evidence="3">ATCC 33386 / NCTC 11300</strain>
    </source>
</reference>
<dbReference type="KEGG" id="str:Sterm_3945"/>
<dbReference type="AlphaFoldDB" id="D1AGQ8"/>
<dbReference type="HOGENOM" id="CLU_103342_0_0_0"/>
<dbReference type="RefSeq" id="WP_012863353.1">
    <property type="nucleotide sequence ID" value="NC_013517.1"/>
</dbReference>
<keyword evidence="1" id="KW-0732">Signal</keyword>
<accession>D1AGQ8</accession>
<dbReference type="STRING" id="526218.Sterm_3945"/>
<organism evidence="2 3">
    <name type="scientific">Sebaldella termitidis (strain ATCC 33386 / NCTC 11300)</name>
    <dbReference type="NCBI Taxonomy" id="526218"/>
    <lineage>
        <taxon>Bacteria</taxon>
        <taxon>Fusobacteriati</taxon>
        <taxon>Fusobacteriota</taxon>
        <taxon>Fusobacteriia</taxon>
        <taxon>Fusobacteriales</taxon>
        <taxon>Leptotrichiaceae</taxon>
        <taxon>Sebaldella</taxon>
    </lineage>
</organism>
<reference evidence="3" key="1">
    <citation type="submission" date="2009-09" db="EMBL/GenBank/DDBJ databases">
        <title>The complete chromosome of Sebaldella termitidis ATCC 33386.</title>
        <authorList>
            <consortium name="US DOE Joint Genome Institute (JGI-PGF)"/>
            <person name="Lucas S."/>
            <person name="Copeland A."/>
            <person name="Lapidus A."/>
            <person name="Glavina del Rio T."/>
            <person name="Dalin E."/>
            <person name="Tice H."/>
            <person name="Bruce D."/>
            <person name="Goodwin L."/>
            <person name="Pitluck S."/>
            <person name="Kyrpides N."/>
            <person name="Mavromatis K."/>
            <person name="Ivanova N."/>
            <person name="Mikhailova N."/>
            <person name="Sims D."/>
            <person name="Meincke L."/>
            <person name="Brettin T."/>
            <person name="Detter J.C."/>
            <person name="Han C."/>
            <person name="Larimer F."/>
            <person name="Land M."/>
            <person name="Hauser L."/>
            <person name="Markowitz V."/>
            <person name="Cheng J.F."/>
            <person name="Hugenholtz P."/>
            <person name="Woyke T."/>
            <person name="Wu D."/>
            <person name="Eisen J.A."/>
        </authorList>
    </citation>
    <scope>NUCLEOTIDE SEQUENCE [LARGE SCALE GENOMIC DNA]</scope>
    <source>
        <strain evidence="3">ATCC 33386 / NCTC 11300</strain>
    </source>
</reference>
<dbReference type="Proteomes" id="UP000000845">
    <property type="component" value="Chromosome"/>
</dbReference>
<evidence type="ECO:0008006" key="4">
    <source>
        <dbReference type="Google" id="ProtNLM"/>
    </source>
</evidence>
<keyword evidence="3" id="KW-1185">Reference proteome</keyword>
<feature type="signal peptide" evidence="1">
    <location>
        <begin position="1"/>
        <end position="20"/>
    </location>
</feature>
<evidence type="ECO:0000313" key="3">
    <source>
        <dbReference type="Proteomes" id="UP000000845"/>
    </source>
</evidence>